<keyword evidence="3" id="KW-0227">DNA damage</keyword>
<evidence type="ECO:0000256" key="4">
    <source>
        <dbReference type="ARBA" id="ARBA00022801"/>
    </source>
</evidence>
<evidence type="ECO:0000313" key="10">
    <source>
        <dbReference type="Proteomes" id="UP000026913"/>
    </source>
</evidence>
<keyword evidence="4 8" id="KW-0378">Hydrolase</keyword>
<dbReference type="EMBL" id="CP005961">
    <property type="protein sequence ID" value="AHZ73583.1"/>
    <property type="molecule type" value="Genomic_DNA"/>
</dbReference>
<dbReference type="SUPFAM" id="SSF143081">
    <property type="entry name" value="BB1717-like"/>
    <property type="match status" value="1"/>
</dbReference>
<dbReference type="GO" id="GO:0106300">
    <property type="term" value="P:protein-DNA covalent cross-linking repair"/>
    <property type="evidence" value="ECO:0007669"/>
    <property type="project" value="InterPro"/>
</dbReference>
<keyword evidence="6" id="KW-0238">DNA-binding</keyword>
<proteinExistence type="inferred from homology"/>
<keyword evidence="5" id="KW-0190">Covalent protein-DNA linkage</keyword>
<evidence type="ECO:0000256" key="6">
    <source>
        <dbReference type="ARBA" id="ARBA00023125"/>
    </source>
</evidence>
<dbReference type="OrthoDB" id="6192129at2"/>
<evidence type="ECO:0000256" key="7">
    <source>
        <dbReference type="ARBA" id="ARBA00023239"/>
    </source>
</evidence>
<keyword evidence="2 8" id="KW-0645">Protease</keyword>
<keyword evidence="7" id="KW-0456">Lyase</keyword>
<accession>A0A024EMH0</accession>
<gene>
    <name evidence="9" type="ORF">OU5_P0331</name>
</gene>
<evidence type="ECO:0000256" key="8">
    <source>
        <dbReference type="RuleBase" id="RU364100"/>
    </source>
</evidence>
<dbReference type="InterPro" id="IPR003738">
    <property type="entry name" value="SRAP"/>
</dbReference>
<geneLocation type="plasmid" evidence="10"/>
<comment type="similarity">
    <text evidence="1 8">Belongs to the SOS response-associated peptidase family.</text>
</comment>
<evidence type="ECO:0000256" key="5">
    <source>
        <dbReference type="ARBA" id="ARBA00023124"/>
    </source>
</evidence>
<dbReference type="GO" id="GO:0006508">
    <property type="term" value="P:proteolysis"/>
    <property type="evidence" value="ECO:0007669"/>
    <property type="project" value="UniProtKB-KW"/>
</dbReference>
<evidence type="ECO:0000256" key="2">
    <source>
        <dbReference type="ARBA" id="ARBA00022670"/>
    </source>
</evidence>
<name>A0A024EMH0_9PSED</name>
<dbReference type="InterPro" id="IPR036590">
    <property type="entry name" value="SRAP-like"/>
</dbReference>
<dbReference type="PANTHER" id="PTHR13604:SF0">
    <property type="entry name" value="ABASIC SITE PROCESSING PROTEIN HMCES"/>
    <property type="match status" value="1"/>
</dbReference>
<dbReference type="Proteomes" id="UP000026913">
    <property type="component" value="Plasmid unnamed"/>
</dbReference>
<evidence type="ECO:0000256" key="1">
    <source>
        <dbReference type="ARBA" id="ARBA00008136"/>
    </source>
</evidence>
<dbReference type="GO" id="GO:0003697">
    <property type="term" value="F:single-stranded DNA binding"/>
    <property type="evidence" value="ECO:0007669"/>
    <property type="project" value="InterPro"/>
</dbReference>
<dbReference type="RefSeq" id="WP_010466315.1">
    <property type="nucleotide sequence ID" value="NZ_CP005961.1"/>
</dbReference>
<dbReference type="Gene3D" id="3.90.1680.10">
    <property type="entry name" value="SOS response associated peptidase-like"/>
    <property type="match status" value="1"/>
</dbReference>
<dbReference type="Pfam" id="PF02586">
    <property type="entry name" value="SRAP"/>
    <property type="match status" value="1"/>
</dbReference>
<reference evidence="9 10" key="1">
    <citation type="journal article" date="2012" name="J. Bacteriol.">
        <title>Genome sequence of cold-adapted Pseudomonas mandelii strain JR-1.</title>
        <authorList>
            <person name="Jang S.H."/>
            <person name="Kim J."/>
            <person name="Kim J."/>
            <person name="Hong S."/>
            <person name="Lee C."/>
        </authorList>
    </citation>
    <scope>NUCLEOTIDE SEQUENCE [LARGE SCALE GENOMIC DNA]</scope>
    <source>
        <strain evidence="9 10">JR-1</strain>
        <plasmid evidence="10">Plasmid</plasmid>
    </source>
</reference>
<evidence type="ECO:0000256" key="3">
    <source>
        <dbReference type="ARBA" id="ARBA00022763"/>
    </source>
</evidence>
<dbReference type="AlphaFoldDB" id="A0A024EMH0"/>
<sequence>MCSHFHAPEPRQLAIAFGTQPEGDYVTDLWPGYTGAFVRRHPHADAQDDAVPRYDVSAGTFGLLPFWAKSATLARSTYNARSETAAEKPSFRNAWKKGQRCIIPAQCIFEPDWRTGKAISTRIARADGELMGIAGLWEWRRPEDPLKGEGLSFTMLTVNASGHQLMENFHKPGDEKRMVAILSPAQFDEWLDAPVSSTMSFLRQYPADRLVATIG</sequence>
<dbReference type="GO" id="GO:0008233">
    <property type="term" value="F:peptidase activity"/>
    <property type="evidence" value="ECO:0007669"/>
    <property type="project" value="UniProtKB-KW"/>
</dbReference>
<dbReference type="GO" id="GO:0016829">
    <property type="term" value="F:lyase activity"/>
    <property type="evidence" value="ECO:0007669"/>
    <property type="project" value="UniProtKB-KW"/>
</dbReference>
<organism evidence="9 10">
    <name type="scientific">Pseudomonas mandelii JR-1</name>
    <dbReference type="NCBI Taxonomy" id="1147786"/>
    <lineage>
        <taxon>Bacteria</taxon>
        <taxon>Pseudomonadati</taxon>
        <taxon>Pseudomonadota</taxon>
        <taxon>Gammaproteobacteria</taxon>
        <taxon>Pseudomonadales</taxon>
        <taxon>Pseudomonadaceae</taxon>
        <taxon>Pseudomonas</taxon>
    </lineage>
</organism>
<dbReference type="PANTHER" id="PTHR13604">
    <property type="entry name" value="DC12-RELATED"/>
    <property type="match status" value="1"/>
</dbReference>
<keyword evidence="9" id="KW-0614">Plasmid</keyword>
<protein>
    <recommendedName>
        <fullName evidence="8">Abasic site processing protein</fullName>
        <ecNumber evidence="8">3.4.-.-</ecNumber>
    </recommendedName>
</protein>
<dbReference type="EC" id="3.4.-.-" evidence="8"/>
<evidence type="ECO:0000313" key="9">
    <source>
        <dbReference type="EMBL" id="AHZ73583.1"/>
    </source>
</evidence>
<dbReference type="HOGENOM" id="CLU_035990_3_1_6"/>
<dbReference type="KEGG" id="pman:OU5_P0331"/>